<dbReference type="GO" id="GO:0005829">
    <property type="term" value="C:cytosol"/>
    <property type="evidence" value="ECO:0007669"/>
    <property type="project" value="TreeGrafter"/>
</dbReference>
<accession>A0A3B0MTJ5</accession>
<dbReference type="Pfam" id="PF00443">
    <property type="entry name" value="UCH"/>
    <property type="match status" value="1"/>
</dbReference>
<dbReference type="PROSITE" id="PS00972">
    <property type="entry name" value="USP_1"/>
    <property type="match status" value="1"/>
</dbReference>
<dbReference type="AlphaFoldDB" id="A0A3B0MTJ5"/>
<dbReference type="SUPFAM" id="SSF54001">
    <property type="entry name" value="Cysteine proteinases"/>
    <property type="match status" value="1"/>
</dbReference>
<gene>
    <name evidence="4" type="ORF">TAT_000280400</name>
    <name evidence="3" type="ORF">TAV_000280500</name>
</gene>
<dbReference type="InterPro" id="IPR018200">
    <property type="entry name" value="USP_CS"/>
</dbReference>
<dbReference type="InterPro" id="IPR038765">
    <property type="entry name" value="Papain-like_cys_pep_sf"/>
</dbReference>
<sequence length="1223" mass="141122">MDNNRSPPFYLSNENPDSPQKKHLFSNRTNLSETYPGMENYLNGENTNTYILERSTKLWNHINTKPYSAKNHISRYLSKDNLEGATIGTYKEYVHKVVGEHKSENLGGDKVETISDIFSETEDNVSILSRLHSLTLKKSTSFLDQVKPNKSVQDETNKLLEQNDNSEINCPDQEQIEKKYEEVKDNDVLKPLYSVENAEEKSNYQVSTVNNVKIEIQNEANSVTTSDTVKIHSDIMYRIDDANKIKIGEKNKDVASVGDISVNIALSPTVSENNPFDVQNIVSTQVPSKHEVYRDRKLFNRSTYINNEVQKQYNRSYAYSTRVTNFHSSEMINYSNYIDYNPFSIFSVKENSGNELVKESDLKKLRTVILSSSHSEETLIKYFTETICITNTHMMSQIIEFLVTFLRETHKIRQFVVRLMLCALSFHPEEFVNLFKADYLNVLFTPVIDDSIGVYFLKLLLSYKSTFGSRSEISTNIPYSINTQGLLMYSSNQEPINTPRDTFISGKIETLYILKILLERSKASTVYSIPNSMLREQLCMLWYDMPKTIPNVNIIEVLLHWINSKEDLETKKYPFLLLEKVRDQHPFPNGQTIILSQFFMFALNHKANVNNHLEYVITIASSDSNPNEGGNVSKNNSIRRESMISSKNSFIKNSSRNSFVGLIRDENILETVLYRILYNFNERDLLDLWCLICVIPWKVTSPSSPFSRLFVYTLNTILKLTSMSYDNYPSMINETKIRLDIMENCLRICLARCSCPINSLNSLLQTTLLLNPESYRNESVQGITKGPEENIIISTLYKNGMILNSLCNFLWKCHFLWTRIKEGVNMEVVIVVTELYKILGNFTSVKPLDDTHLYNSVSNTNSGEMYKFFNDSANKGIWTKITTFIPQINLEQYFNTRELNGSEQYYQDMEEQEQNYDTFNETGRDDYMVYNEDELIDTGQVVGLKNLGNSCYLNSLLQSLCHTKLENNESNKMVNSLVKLFRKMKTTTKRSVSPKNVFKMMSENLTNSQQDVTEAIRYISQAIDPNLELWKSVFAGLVVRRIKCLRCESSSDNEEIIYDFSLSLNKARSVQKMLDNFSKVETLSGDNKYFCINCNKDVKAHMWNIIASPPSHLIIILNRNNWSYNETQKVLKAVKIDSHLLIEGFQYRLYGSIIHSGDSTDSGHYYFIGCDSEIFENWNKVDDSVVKPVHEFAVDDLSRDPSNTHVPYVLFYRCLQAPQTPKF</sequence>
<name>A0A3B0MTJ5_THEAN</name>
<dbReference type="GO" id="GO:0016579">
    <property type="term" value="P:protein deubiquitination"/>
    <property type="evidence" value="ECO:0007669"/>
    <property type="project" value="InterPro"/>
</dbReference>
<reference evidence="3" key="1">
    <citation type="submission" date="2018-07" db="EMBL/GenBank/DDBJ databases">
        <authorList>
            <person name="Quirk P.G."/>
            <person name="Krulwich T.A."/>
        </authorList>
    </citation>
    <scope>NUCLEOTIDE SEQUENCE</scope>
    <source>
        <strain evidence="3">Anand</strain>
    </source>
</reference>
<feature type="compositionally biased region" description="Polar residues" evidence="1">
    <location>
        <begin position="1"/>
        <end position="18"/>
    </location>
</feature>
<evidence type="ECO:0000256" key="1">
    <source>
        <dbReference type="SAM" id="MobiDB-lite"/>
    </source>
</evidence>
<feature type="region of interest" description="Disordered" evidence="1">
    <location>
        <begin position="1"/>
        <end position="21"/>
    </location>
</feature>
<dbReference type="PANTHER" id="PTHR24006">
    <property type="entry name" value="UBIQUITIN CARBOXYL-TERMINAL HYDROLASE"/>
    <property type="match status" value="1"/>
</dbReference>
<dbReference type="InterPro" id="IPR001394">
    <property type="entry name" value="Peptidase_C19_UCH"/>
</dbReference>
<evidence type="ECO:0000313" key="3">
    <source>
        <dbReference type="EMBL" id="SVP93005.1"/>
    </source>
</evidence>
<keyword evidence="3" id="KW-0378">Hydrolase</keyword>
<proteinExistence type="predicted"/>
<dbReference type="GO" id="GO:0004843">
    <property type="term" value="F:cysteine-type deubiquitinase activity"/>
    <property type="evidence" value="ECO:0007669"/>
    <property type="project" value="InterPro"/>
</dbReference>
<dbReference type="PROSITE" id="PS50235">
    <property type="entry name" value="USP_3"/>
    <property type="match status" value="1"/>
</dbReference>
<dbReference type="EMBL" id="UIVS01000003">
    <property type="protein sequence ID" value="SVP93005.1"/>
    <property type="molecule type" value="Genomic_DNA"/>
</dbReference>
<dbReference type="PANTHER" id="PTHR24006:SF905">
    <property type="entry name" value="UBIQUITIN CARBOXYL-TERMINAL HYDROLASE 1"/>
    <property type="match status" value="1"/>
</dbReference>
<evidence type="ECO:0000259" key="2">
    <source>
        <dbReference type="PROSITE" id="PS50235"/>
    </source>
</evidence>
<dbReference type="GO" id="GO:0005634">
    <property type="term" value="C:nucleus"/>
    <property type="evidence" value="ECO:0007669"/>
    <property type="project" value="TreeGrafter"/>
</dbReference>
<organism evidence="3">
    <name type="scientific">Theileria annulata</name>
    <dbReference type="NCBI Taxonomy" id="5874"/>
    <lineage>
        <taxon>Eukaryota</taxon>
        <taxon>Sar</taxon>
        <taxon>Alveolata</taxon>
        <taxon>Apicomplexa</taxon>
        <taxon>Aconoidasida</taxon>
        <taxon>Piroplasmida</taxon>
        <taxon>Theileriidae</taxon>
        <taxon>Theileria</taxon>
    </lineage>
</organism>
<dbReference type="VEuPathDB" id="PiroplasmaDB:TA17680"/>
<evidence type="ECO:0000313" key="4">
    <source>
        <dbReference type="EMBL" id="SVP93809.1"/>
    </source>
</evidence>
<dbReference type="Gene3D" id="3.90.70.10">
    <property type="entry name" value="Cysteine proteinases"/>
    <property type="match status" value="1"/>
</dbReference>
<protein>
    <submittedName>
        <fullName evidence="3">Ubiquitin carboxyl-terminal hydrolase, putative</fullName>
    </submittedName>
</protein>
<dbReference type="InterPro" id="IPR050164">
    <property type="entry name" value="Peptidase_C19"/>
</dbReference>
<dbReference type="InterPro" id="IPR028889">
    <property type="entry name" value="USP"/>
</dbReference>
<feature type="domain" description="USP" evidence="2">
    <location>
        <begin position="942"/>
        <end position="1215"/>
    </location>
</feature>
<dbReference type="EMBL" id="UIVT01000003">
    <property type="protein sequence ID" value="SVP93809.1"/>
    <property type="molecule type" value="Genomic_DNA"/>
</dbReference>